<dbReference type="AlphaFoldDB" id="T1JVZ9"/>
<evidence type="ECO:0000313" key="1">
    <source>
        <dbReference type="EnsemblMetazoa" id="tetur02g06380.1"/>
    </source>
</evidence>
<reference evidence="1" key="2">
    <citation type="submission" date="2015-06" db="UniProtKB">
        <authorList>
            <consortium name="EnsemblMetazoa"/>
        </authorList>
    </citation>
    <scope>IDENTIFICATION</scope>
</reference>
<dbReference type="EnsemblMetazoa" id="tetur02g06380.1">
    <property type="protein sequence ID" value="tetur02g06380.1"/>
    <property type="gene ID" value="tetur02g06380"/>
</dbReference>
<dbReference type="Proteomes" id="UP000015104">
    <property type="component" value="Unassembled WGS sequence"/>
</dbReference>
<dbReference type="EMBL" id="CAEY01000799">
    <property type="status" value="NOT_ANNOTATED_CDS"/>
    <property type="molecule type" value="Genomic_DNA"/>
</dbReference>
<evidence type="ECO:0000313" key="2">
    <source>
        <dbReference type="Proteomes" id="UP000015104"/>
    </source>
</evidence>
<dbReference type="HOGENOM" id="CLU_3410991_0_0_1"/>
<protein>
    <submittedName>
        <fullName evidence="1">Uncharacterized protein</fullName>
    </submittedName>
</protein>
<sequence>MMLLWWPNLNPLEKHFEKLTLIFIINACG</sequence>
<accession>T1JVZ9</accession>
<name>T1JVZ9_TETUR</name>
<organism evidence="1 2">
    <name type="scientific">Tetranychus urticae</name>
    <name type="common">Two-spotted spider mite</name>
    <dbReference type="NCBI Taxonomy" id="32264"/>
    <lineage>
        <taxon>Eukaryota</taxon>
        <taxon>Metazoa</taxon>
        <taxon>Ecdysozoa</taxon>
        <taxon>Arthropoda</taxon>
        <taxon>Chelicerata</taxon>
        <taxon>Arachnida</taxon>
        <taxon>Acari</taxon>
        <taxon>Acariformes</taxon>
        <taxon>Trombidiformes</taxon>
        <taxon>Prostigmata</taxon>
        <taxon>Eleutherengona</taxon>
        <taxon>Raphignathae</taxon>
        <taxon>Tetranychoidea</taxon>
        <taxon>Tetranychidae</taxon>
        <taxon>Tetranychus</taxon>
    </lineage>
</organism>
<keyword evidence="2" id="KW-1185">Reference proteome</keyword>
<reference evidence="2" key="1">
    <citation type="submission" date="2011-08" db="EMBL/GenBank/DDBJ databases">
        <authorList>
            <person name="Rombauts S."/>
        </authorList>
    </citation>
    <scope>NUCLEOTIDE SEQUENCE</scope>
    <source>
        <strain evidence="2">London</strain>
    </source>
</reference>
<proteinExistence type="predicted"/>